<evidence type="ECO:0008006" key="4">
    <source>
        <dbReference type="Google" id="ProtNLM"/>
    </source>
</evidence>
<proteinExistence type="predicted"/>
<name>A0A417Y5W5_9ACTN</name>
<dbReference type="OrthoDB" id="4842970at2"/>
<dbReference type="CDD" id="cd00688">
    <property type="entry name" value="ISOPREN_C2_like"/>
    <property type="match status" value="1"/>
</dbReference>
<dbReference type="Gene3D" id="1.50.10.20">
    <property type="match status" value="1"/>
</dbReference>
<dbReference type="InterPro" id="IPR008930">
    <property type="entry name" value="Terpenoid_cyclase/PrenylTrfase"/>
</dbReference>
<dbReference type="SUPFAM" id="SSF48239">
    <property type="entry name" value="Terpenoid cyclases/Protein prenyltransferases"/>
    <property type="match status" value="1"/>
</dbReference>
<reference evidence="2 3" key="1">
    <citation type="submission" date="2018-09" db="EMBL/GenBank/DDBJ databases">
        <title>Genome sequencing of Nocardioides immobilis CCTCC AB 2017083 for comparison to Nocardioides silvaticus.</title>
        <authorList>
            <person name="Li C."/>
            <person name="Wang G."/>
        </authorList>
    </citation>
    <scope>NUCLEOTIDE SEQUENCE [LARGE SCALE GENOMIC DNA]</scope>
    <source>
        <strain evidence="2 3">CCTCC AB 2017083</strain>
    </source>
</reference>
<feature type="region of interest" description="Disordered" evidence="1">
    <location>
        <begin position="204"/>
        <end position="225"/>
    </location>
</feature>
<keyword evidence="3" id="KW-1185">Reference proteome</keyword>
<dbReference type="EMBL" id="QXGH01000011">
    <property type="protein sequence ID" value="RHW27985.1"/>
    <property type="molecule type" value="Genomic_DNA"/>
</dbReference>
<accession>A0A417Y5W5</accession>
<dbReference type="AlphaFoldDB" id="A0A417Y5W5"/>
<protein>
    <recommendedName>
        <fullName evidence="4">Squalene cyclase C-terminal domain-containing protein</fullName>
    </recommendedName>
</protein>
<evidence type="ECO:0000313" key="2">
    <source>
        <dbReference type="EMBL" id="RHW27985.1"/>
    </source>
</evidence>
<gene>
    <name evidence="2" type="ORF">D0Z08_06815</name>
</gene>
<evidence type="ECO:0000313" key="3">
    <source>
        <dbReference type="Proteomes" id="UP000283644"/>
    </source>
</evidence>
<dbReference type="Proteomes" id="UP000283644">
    <property type="component" value="Unassembled WGS sequence"/>
</dbReference>
<dbReference type="RefSeq" id="WP_118923951.1">
    <property type="nucleotide sequence ID" value="NZ_QXGH01000011.1"/>
</dbReference>
<comment type="caution">
    <text evidence="2">The sequence shown here is derived from an EMBL/GenBank/DDBJ whole genome shotgun (WGS) entry which is preliminary data.</text>
</comment>
<organism evidence="2 3">
    <name type="scientific">Nocardioides immobilis</name>
    <dbReference type="NCBI Taxonomy" id="2049295"/>
    <lineage>
        <taxon>Bacteria</taxon>
        <taxon>Bacillati</taxon>
        <taxon>Actinomycetota</taxon>
        <taxon>Actinomycetes</taxon>
        <taxon>Propionibacteriales</taxon>
        <taxon>Nocardioidaceae</taxon>
        <taxon>Nocardioides</taxon>
    </lineage>
</organism>
<evidence type="ECO:0000256" key="1">
    <source>
        <dbReference type="SAM" id="MobiDB-lite"/>
    </source>
</evidence>
<sequence length="534" mass="54728">MSSSTPRRFGTAVLGGSLMASGLVLGGPTPASHAHGEADPAPAALAAEWLADEEAALTGFGGFGWGASIDVALALKAVPGHQADVDALTDALASHIGDYVTGESFGDTGSTYAGPAAKAAAYAAAVGEDPTAFGGDDLVTRVEGTVQESGRIEDVSLYGDYANVFGQIFAARALTDHGSLEAPAVVDFLLDQQCASGGFRLDFTRTPDGDPNTPDPATDAGCADDASSVSNVDATALAVVTLEPLAASDTGIAAALEDAVAWLVAEQRPNGSFDDGDRIGPNANSTGLAGNALLAAEQHEPAEKAAAWLRSLQFNGTRCDGAAKPEIGAVAYDGAELRAAFDGGIVDRAKAARVVSQAIPALLAAPESEESLSFSARPFLNGGGKARIRVTGLAHGEPGCAGVGRFTDRVVGDADGRVVALVRVPNRTGFVPLAVDSADNSVGAEWVALAAKDLDFVRRARVARGGEQRVVVTGLWSGERVVVRQDGDVVERGRATTRGRFVAVFRAPRATGRHQLKVVGQFVDRVGRASYRVG</sequence>